<dbReference type="PRINTS" id="PR01271">
    <property type="entry name" value="HISDACETLASE"/>
</dbReference>
<dbReference type="InterPro" id="IPR023801">
    <property type="entry name" value="His_deacetylse_dom"/>
</dbReference>
<name>F9DQH6_9BACL</name>
<comment type="caution">
    <text evidence="4">The sequence shown here is derived from an EMBL/GenBank/DDBJ whole genome shotgun (WGS) entry which is preliminary data.</text>
</comment>
<feature type="domain" description="Histone deacetylase" evidence="3">
    <location>
        <begin position="57"/>
        <end position="341"/>
    </location>
</feature>
<dbReference type="STRING" id="759851.SAMN04244570_1604"/>
<dbReference type="eggNOG" id="COG0123">
    <property type="taxonomic scope" value="Bacteria"/>
</dbReference>
<proteinExistence type="inferred from homology"/>
<dbReference type="GO" id="GO:0040029">
    <property type="term" value="P:epigenetic regulation of gene expression"/>
    <property type="evidence" value="ECO:0007669"/>
    <property type="project" value="TreeGrafter"/>
</dbReference>
<dbReference type="CDD" id="cd09996">
    <property type="entry name" value="HDAC_classII_1"/>
    <property type="match status" value="1"/>
</dbReference>
<dbReference type="PRINTS" id="PR01270">
    <property type="entry name" value="HDASUPER"/>
</dbReference>
<dbReference type="PANTHER" id="PTHR10625">
    <property type="entry name" value="HISTONE DEACETYLASE HDAC1-RELATED"/>
    <property type="match status" value="1"/>
</dbReference>
<sequence length="394" mass="43590">MTDIHSSLAIYSKINFGGIQMGTGYIFDESYFWHDNGSGTLYLPSGGYMQTDVFVEHPETKRRVNNLLARCGLMKKLEQIEPRSATKEEIEYFHAPEYVERVKKLSDTTGGDAGDHAIVGRGSYEIALLSTGGALRAVDAVMEGEVNNVYAMTRPPGHHAEREKGIGFCIFNNVAIAAQYARKKYGLKRVLVLDWDVHHGNGTEQAFYEDPNVLFFSIHQHLSFPNNTGFKEDVGAVAGRGYNVNIPLPPGTGDAGYVHAFKSIVEPIAAEFKPELVIISAGQDPGMFDPLGRMMMTAEGFGQLTDCMLRIADTYCDGKIVFCHEGGYSNAYVPFCTLKIIERLSGIETNVTDPYASGSQGYPDKLYPNQKEAIDEVIEVQQEFWSSLSQFVSK</sequence>
<dbReference type="Gene3D" id="3.40.800.20">
    <property type="entry name" value="Histone deacetylase domain"/>
    <property type="match status" value="1"/>
</dbReference>
<dbReference type="SUPFAM" id="SSF52768">
    <property type="entry name" value="Arginase/deacetylase"/>
    <property type="match status" value="1"/>
</dbReference>
<dbReference type="Proteomes" id="UP000005316">
    <property type="component" value="Unassembled WGS sequence"/>
</dbReference>
<comment type="similarity">
    <text evidence="1">Belongs to the histone deacetylase family.</text>
</comment>
<evidence type="ECO:0000256" key="2">
    <source>
        <dbReference type="ARBA" id="ARBA00022801"/>
    </source>
</evidence>
<evidence type="ECO:0000313" key="4">
    <source>
        <dbReference type="EMBL" id="EGQ27026.1"/>
    </source>
</evidence>
<dbReference type="InterPro" id="IPR023696">
    <property type="entry name" value="Ureohydrolase_dom_sf"/>
</dbReference>
<dbReference type="GO" id="GO:0141221">
    <property type="term" value="F:histone deacetylase activity, hydrolytic mechanism"/>
    <property type="evidence" value="ECO:0007669"/>
    <property type="project" value="UniProtKB-EC"/>
</dbReference>
<dbReference type="HOGENOM" id="CLU_007727_8_2_9"/>
<dbReference type="EC" id="3.5.1.98" evidence="4"/>
<gene>
    <name evidence="4" type="ORF">HMPREF9372_1056</name>
</gene>
<evidence type="ECO:0000259" key="3">
    <source>
        <dbReference type="Pfam" id="PF00850"/>
    </source>
</evidence>
<dbReference type="AlphaFoldDB" id="F9DQH6"/>
<dbReference type="InterPro" id="IPR037138">
    <property type="entry name" value="His_deacetylse_dom_sf"/>
</dbReference>
<dbReference type="EMBL" id="AFPZ01000025">
    <property type="protein sequence ID" value="EGQ27026.1"/>
    <property type="molecule type" value="Genomic_DNA"/>
</dbReference>
<evidence type="ECO:0000313" key="5">
    <source>
        <dbReference type="Proteomes" id="UP000005316"/>
    </source>
</evidence>
<dbReference type="GO" id="GO:0005737">
    <property type="term" value="C:cytoplasm"/>
    <property type="evidence" value="ECO:0007669"/>
    <property type="project" value="TreeGrafter"/>
</dbReference>
<reference evidence="4 5" key="1">
    <citation type="submission" date="2011-04" db="EMBL/GenBank/DDBJ databases">
        <authorList>
            <person name="Muzny D."/>
            <person name="Qin X."/>
            <person name="Deng J."/>
            <person name="Jiang H."/>
            <person name="Liu Y."/>
            <person name="Qu J."/>
            <person name="Song X.-Z."/>
            <person name="Zhang L."/>
            <person name="Thornton R."/>
            <person name="Coyle M."/>
            <person name="Francisco L."/>
            <person name="Jackson L."/>
            <person name="Javaid M."/>
            <person name="Korchina V."/>
            <person name="Kovar C."/>
            <person name="Mata R."/>
            <person name="Mathew T."/>
            <person name="Ngo R."/>
            <person name="Nguyen L."/>
            <person name="Nguyen N."/>
            <person name="Okwuonu G."/>
            <person name="Ongeri F."/>
            <person name="Pham C."/>
            <person name="Simmons D."/>
            <person name="Wilczek-Boney K."/>
            <person name="Hale W."/>
            <person name="Jakkamsetti A."/>
            <person name="Pham P."/>
            <person name="Ruth R."/>
            <person name="San Lucas F."/>
            <person name="Warren J."/>
            <person name="Zhang J."/>
            <person name="Zhao Z."/>
            <person name="Zhou C."/>
            <person name="Zhu D."/>
            <person name="Lee S."/>
            <person name="Bess C."/>
            <person name="Blankenburg K."/>
            <person name="Forbes L."/>
            <person name="Fu Q."/>
            <person name="Gubbala S."/>
            <person name="Hirani K."/>
            <person name="Jayaseelan J.C."/>
            <person name="Lara F."/>
            <person name="Munidasa M."/>
            <person name="Palculict T."/>
            <person name="Patil S."/>
            <person name="Pu L.-L."/>
            <person name="Saada N."/>
            <person name="Tang L."/>
            <person name="Weissenberger G."/>
            <person name="Zhu Y."/>
            <person name="Hemphill L."/>
            <person name="Shang Y."/>
            <person name="Youmans B."/>
            <person name="Ayvaz T."/>
            <person name="Ross M."/>
            <person name="Santibanez J."/>
            <person name="Aqrawi P."/>
            <person name="Gross S."/>
            <person name="Joshi V."/>
            <person name="Fowler G."/>
            <person name="Nazareth L."/>
            <person name="Reid J."/>
            <person name="Worley K."/>
            <person name="Petrosino J."/>
            <person name="Highlander S."/>
            <person name="Gibbs R."/>
        </authorList>
    </citation>
    <scope>NUCLEOTIDE SEQUENCE [LARGE SCALE GENOMIC DNA]</scope>
    <source>
        <strain evidence="4 5">2681</strain>
    </source>
</reference>
<protein>
    <submittedName>
        <fullName evidence="4">Histone deacetylase</fullName>
        <ecNumber evidence="4">3.5.1.98</ecNumber>
    </submittedName>
</protein>
<dbReference type="PANTHER" id="PTHR10625:SF31">
    <property type="entry name" value="HISTONE DEACETYLASE DOMAIN-CONTAINING PROTEIN"/>
    <property type="match status" value="1"/>
</dbReference>
<accession>F9DQH6</accession>
<keyword evidence="2 4" id="KW-0378">Hydrolase</keyword>
<evidence type="ECO:0000256" key="1">
    <source>
        <dbReference type="ARBA" id="ARBA00005947"/>
    </source>
</evidence>
<organism evidence="4 5">
    <name type="scientific">Sporosarcina newyorkensis 2681</name>
    <dbReference type="NCBI Taxonomy" id="1027292"/>
    <lineage>
        <taxon>Bacteria</taxon>
        <taxon>Bacillati</taxon>
        <taxon>Bacillota</taxon>
        <taxon>Bacilli</taxon>
        <taxon>Bacillales</taxon>
        <taxon>Caryophanaceae</taxon>
        <taxon>Sporosarcina</taxon>
    </lineage>
</organism>
<dbReference type="InterPro" id="IPR003084">
    <property type="entry name" value="HDAC_I/II"/>
</dbReference>
<dbReference type="Pfam" id="PF00850">
    <property type="entry name" value="Hist_deacetyl"/>
    <property type="match status" value="1"/>
</dbReference>
<dbReference type="InterPro" id="IPR000286">
    <property type="entry name" value="HDACs"/>
</dbReference>